<name>A0A1G2FNJ0_9BACT</name>
<dbReference type="EMBL" id="MHNF01000061">
    <property type="protein sequence ID" value="OGZ39387.1"/>
    <property type="molecule type" value="Genomic_DNA"/>
</dbReference>
<dbReference type="Gene3D" id="3.90.550.10">
    <property type="entry name" value="Spore Coat Polysaccharide Biosynthesis Protein SpsA, Chain A"/>
    <property type="match status" value="1"/>
</dbReference>
<dbReference type="GO" id="GO:0008781">
    <property type="term" value="F:N-acylneuraminate cytidylyltransferase activity"/>
    <property type="evidence" value="ECO:0007669"/>
    <property type="project" value="TreeGrafter"/>
</dbReference>
<reference evidence="1 2" key="1">
    <citation type="journal article" date="2016" name="Nat. Commun.">
        <title>Thousands of microbial genomes shed light on interconnected biogeochemical processes in an aquifer system.</title>
        <authorList>
            <person name="Anantharaman K."/>
            <person name="Brown C.T."/>
            <person name="Hug L.A."/>
            <person name="Sharon I."/>
            <person name="Castelle C.J."/>
            <person name="Probst A.J."/>
            <person name="Thomas B.C."/>
            <person name="Singh A."/>
            <person name="Wilkins M.J."/>
            <person name="Karaoz U."/>
            <person name="Brodie E.L."/>
            <person name="Williams K.H."/>
            <person name="Hubbard S.S."/>
            <person name="Banfield J.F."/>
        </authorList>
    </citation>
    <scope>NUCLEOTIDE SEQUENCE [LARGE SCALE GENOMIC DNA]</scope>
</reference>
<dbReference type="InterPro" id="IPR003329">
    <property type="entry name" value="Cytidylyl_trans"/>
</dbReference>
<proteinExistence type="predicted"/>
<dbReference type="PANTHER" id="PTHR21485:SF6">
    <property type="entry name" value="N-ACYLNEURAMINATE CYTIDYLYLTRANSFERASE-RELATED"/>
    <property type="match status" value="1"/>
</dbReference>
<comment type="caution">
    <text evidence="1">The sequence shown here is derived from an EMBL/GenBank/DDBJ whole genome shotgun (WGS) entry which is preliminary data.</text>
</comment>
<sequence>MYKNKKILAVITARGGSKGIPGKNIKLLGGKPLIAYTIEAAKASRYLTRCILSSDDAQIIAVAKEYGADAPFVRPAELAQDQSTSVEVVQHALNWLKENDQEEYDYLMILQPTSPLRTAEDIDECIKKIIDTDADSVMSMKELTDFSPKKVKRIANDLILPWLEDEGQWTAMRQTMEKLYKRNCAVYLTKTELIMKSDLFGQISRPYIMPEARSVDINKPIDFDLAEFWLSKASENL</sequence>
<dbReference type="Pfam" id="PF02348">
    <property type="entry name" value="CTP_transf_3"/>
    <property type="match status" value="1"/>
</dbReference>
<dbReference type="PANTHER" id="PTHR21485">
    <property type="entry name" value="HAD SUPERFAMILY MEMBERS CMAS AND KDSC"/>
    <property type="match status" value="1"/>
</dbReference>
<gene>
    <name evidence="1" type="ORF">A3B04_04030</name>
</gene>
<dbReference type="InterPro" id="IPR050793">
    <property type="entry name" value="CMP-NeuNAc_synthase"/>
</dbReference>
<evidence type="ECO:0000313" key="2">
    <source>
        <dbReference type="Proteomes" id="UP000177126"/>
    </source>
</evidence>
<organism evidence="1 2">
    <name type="scientific">Candidatus Portnoybacteria bacterium RIFCSPLOWO2_02_FULL_39_11</name>
    <dbReference type="NCBI Taxonomy" id="1802001"/>
    <lineage>
        <taxon>Bacteria</taxon>
        <taxon>Candidatus Portnoyibacteriota</taxon>
    </lineage>
</organism>
<dbReference type="AlphaFoldDB" id="A0A1G2FNJ0"/>
<dbReference type="Proteomes" id="UP000177126">
    <property type="component" value="Unassembled WGS sequence"/>
</dbReference>
<dbReference type="CDD" id="cd02513">
    <property type="entry name" value="CMP-NeuAc_Synthase"/>
    <property type="match status" value="1"/>
</dbReference>
<dbReference type="SUPFAM" id="SSF53448">
    <property type="entry name" value="Nucleotide-diphospho-sugar transferases"/>
    <property type="match status" value="1"/>
</dbReference>
<accession>A0A1G2FNJ0</accession>
<dbReference type="InterPro" id="IPR029044">
    <property type="entry name" value="Nucleotide-diphossugar_trans"/>
</dbReference>
<protein>
    <recommendedName>
        <fullName evidence="3">Acylneuraminate cytidylyltransferase</fullName>
    </recommendedName>
</protein>
<evidence type="ECO:0000313" key="1">
    <source>
        <dbReference type="EMBL" id="OGZ39387.1"/>
    </source>
</evidence>
<evidence type="ECO:0008006" key="3">
    <source>
        <dbReference type="Google" id="ProtNLM"/>
    </source>
</evidence>